<protein>
    <submittedName>
        <fullName evidence="2">Uncharacterized protein</fullName>
    </submittedName>
</protein>
<evidence type="ECO:0000256" key="1">
    <source>
        <dbReference type="SAM" id="MobiDB-lite"/>
    </source>
</evidence>
<gene>
    <name evidence="2" type="ORF">AALO_G00155390</name>
</gene>
<dbReference type="Proteomes" id="UP000823561">
    <property type="component" value="Chromosome 11"/>
</dbReference>
<dbReference type="EMBL" id="JADWDJ010000011">
    <property type="protein sequence ID" value="KAG5273777.1"/>
    <property type="molecule type" value="Genomic_DNA"/>
</dbReference>
<keyword evidence="3" id="KW-1185">Reference proteome</keyword>
<comment type="caution">
    <text evidence="2">The sequence shown here is derived from an EMBL/GenBank/DDBJ whole genome shotgun (WGS) entry which is preliminary data.</text>
</comment>
<evidence type="ECO:0000313" key="2">
    <source>
        <dbReference type="EMBL" id="KAG5273777.1"/>
    </source>
</evidence>
<organism evidence="2 3">
    <name type="scientific">Alosa alosa</name>
    <name type="common">allis shad</name>
    <dbReference type="NCBI Taxonomy" id="278164"/>
    <lineage>
        <taxon>Eukaryota</taxon>
        <taxon>Metazoa</taxon>
        <taxon>Chordata</taxon>
        <taxon>Craniata</taxon>
        <taxon>Vertebrata</taxon>
        <taxon>Euteleostomi</taxon>
        <taxon>Actinopterygii</taxon>
        <taxon>Neopterygii</taxon>
        <taxon>Teleostei</taxon>
        <taxon>Clupei</taxon>
        <taxon>Clupeiformes</taxon>
        <taxon>Clupeoidei</taxon>
        <taxon>Clupeidae</taxon>
        <taxon>Alosa</taxon>
    </lineage>
</organism>
<sequence length="181" mass="20105">MASKCSSSSSDSLQCCTTTSTSAPRSTSGTQGYTKTRPGCVMPSHAPANEPSCGQHSPARTTTTRRYNREGLLTLQSQDDGHGEMRNSGCCSVTEPRWTTWRGEELGWCSVTEPRWRTWTSEEVGGQCSSVKPFQKEVRSQLSSRSQWGCWNVRSRHRDDGGSFLLRFGSCSPVVVQKRWN</sequence>
<name>A0AAV6GJG0_9TELE</name>
<feature type="compositionally biased region" description="Low complexity" evidence="1">
    <location>
        <begin position="1"/>
        <end position="30"/>
    </location>
</feature>
<evidence type="ECO:0000313" key="3">
    <source>
        <dbReference type="Proteomes" id="UP000823561"/>
    </source>
</evidence>
<feature type="region of interest" description="Disordered" evidence="1">
    <location>
        <begin position="1"/>
        <end position="68"/>
    </location>
</feature>
<proteinExistence type="predicted"/>
<dbReference type="AlphaFoldDB" id="A0AAV6GJG0"/>
<feature type="compositionally biased region" description="Polar residues" evidence="1">
    <location>
        <begin position="52"/>
        <end position="65"/>
    </location>
</feature>
<accession>A0AAV6GJG0</accession>
<reference evidence="2" key="1">
    <citation type="submission" date="2020-10" db="EMBL/GenBank/DDBJ databases">
        <title>Chromosome-scale genome assembly of the Allis shad, Alosa alosa.</title>
        <authorList>
            <person name="Margot Z."/>
            <person name="Christophe K."/>
            <person name="Cabau C."/>
            <person name="Louis A."/>
            <person name="Berthelot C."/>
            <person name="Parey E."/>
            <person name="Roest Crollius H."/>
            <person name="Montfort J."/>
            <person name="Robinson-Rechavi M."/>
            <person name="Bucao C."/>
            <person name="Bouchez O."/>
            <person name="Gislard M."/>
            <person name="Lluch J."/>
            <person name="Milhes M."/>
            <person name="Lampietro C."/>
            <person name="Lopez Roques C."/>
            <person name="Donnadieu C."/>
            <person name="Braasch I."/>
            <person name="Desvignes T."/>
            <person name="Postlethwait J."/>
            <person name="Bobe J."/>
            <person name="Guiguen Y."/>
        </authorList>
    </citation>
    <scope>NUCLEOTIDE SEQUENCE</scope>
    <source>
        <strain evidence="2">M-15738</strain>
        <tissue evidence="2">Blood</tissue>
    </source>
</reference>